<evidence type="ECO:0000313" key="1">
    <source>
        <dbReference type="EMBL" id="OKS85471.1"/>
    </source>
</evidence>
<evidence type="ECO:0000313" key="2">
    <source>
        <dbReference type="Proteomes" id="UP000186720"/>
    </source>
</evidence>
<keyword evidence="2" id="KW-1185">Reference proteome</keyword>
<comment type="caution">
    <text evidence="1">The sequence shown here is derived from an EMBL/GenBank/DDBJ whole genome shotgun (WGS) entry which is preliminary data.</text>
</comment>
<protein>
    <submittedName>
        <fullName evidence="1">Uncharacterized protein</fullName>
    </submittedName>
</protein>
<gene>
    <name evidence="1" type="ORF">RG47T_0917</name>
</gene>
<dbReference type="STRING" id="1302689.RG47T_0917"/>
<organism evidence="1 2">
    <name type="scientific">Mucilaginibacter polytrichastri</name>
    <dbReference type="NCBI Taxonomy" id="1302689"/>
    <lineage>
        <taxon>Bacteria</taxon>
        <taxon>Pseudomonadati</taxon>
        <taxon>Bacteroidota</taxon>
        <taxon>Sphingobacteriia</taxon>
        <taxon>Sphingobacteriales</taxon>
        <taxon>Sphingobacteriaceae</taxon>
        <taxon>Mucilaginibacter</taxon>
    </lineage>
</organism>
<proteinExistence type="predicted"/>
<name>A0A1Q5ZUL8_9SPHI</name>
<dbReference type="AlphaFoldDB" id="A0A1Q5ZUL8"/>
<reference evidence="1 2" key="1">
    <citation type="submission" date="2016-11" db="EMBL/GenBank/DDBJ databases">
        <title>Whole Genome Sequencing of Mucilaginibacter polytrichastri RG4-7(T) isolated from the moss sample.</title>
        <authorList>
            <person name="Li Y."/>
        </authorList>
    </citation>
    <scope>NUCLEOTIDE SEQUENCE [LARGE SCALE GENOMIC DNA]</scope>
    <source>
        <strain evidence="1 2">RG4-7</strain>
    </source>
</reference>
<sequence>MPLVFVYPNQKRKYVAKMLKKPEYNPEEVKFNEARLKG</sequence>
<dbReference type="Proteomes" id="UP000186720">
    <property type="component" value="Unassembled WGS sequence"/>
</dbReference>
<dbReference type="EMBL" id="MPPL01000001">
    <property type="protein sequence ID" value="OKS85471.1"/>
    <property type="molecule type" value="Genomic_DNA"/>
</dbReference>
<accession>A0A1Q5ZUL8</accession>